<reference evidence="1 2" key="1">
    <citation type="submission" date="2016-09" db="EMBL/GenBank/DDBJ databases">
        <title>Draft Genome Sequence of Aeromonas sobria Strain 08005, Isolated from Sick Rana catesbeiana.</title>
        <authorList>
            <person name="Yang Q."/>
        </authorList>
    </citation>
    <scope>NUCLEOTIDE SEQUENCE [LARGE SCALE GENOMIC DNA]</scope>
    <source>
        <strain evidence="1 2">08005</strain>
    </source>
</reference>
<name>A0A1S2CLB3_AERSO</name>
<evidence type="ECO:0000313" key="2">
    <source>
        <dbReference type="Proteomes" id="UP000179934"/>
    </source>
</evidence>
<gene>
    <name evidence="1" type="ORF">BJD16_20000</name>
</gene>
<accession>A0A1S2CLB3</accession>
<dbReference type="EMBL" id="MKFU01000038">
    <property type="protein sequence ID" value="OHY89595.1"/>
    <property type="molecule type" value="Genomic_DNA"/>
</dbReference>
<sequence length="97" mass="11378">MSAIVESFIEMIKKIIHAIFGCSPMMQLCIVEGDQQPIDNEWQSVSLIDNNKKTVDHNLIESRDYLEIKKDLERGLQWRLNPNNLEHVMLDENIKIR</sequence>
<organism evidence="1 2">
    <name type="scientific">Aeromonas sobria</name>
    <dbReference type="NCBI Taxonomy" id="646"/>
    <lineage>
        <taxon>Bacteria</taxon>
        <taxon>Pseudomonadati</taxon>
        <taxon>Pseudomonadota</taxon>
        <taxon>Gammaproteobacteria</taxon>
        <taxon>Aeromonadales</taxon>
        <taxon>Aeromonadaceae</taxon>
        <taxon>Aeromonas</taxon>
    </lineage>
</organism>
<evidence type="ECO:0000313" key="1">
    <source>
        <dbReference type="EMBL" id="OHY89595.1"/>
    </source>
</evidence>
<dbReference type="Proteomes" id="UP000179934">
    <property type="component" value="Unassembled WGS sequence"/>
</dbReference>
<dbReference type="AlphaFoldDB" id="A0A1S2CLB3"/>
<comment type="caution">
    <text evidence="1">The sequence shown here is derived from an EMBL/GenBank/DDBJ whole genome shotgun (WGS) entry which is preliminary data.</text>
</comment>
<proteinExistence type="predicted"/>
<protein>
    <submittedName>
        <fullName evidence="1">Uncharacterized protein</fullName>
    </submittedName>
</protein>